<dbReference type="InterPro" id="IPR017938">
    <property type="entry name" value="Riboflavin_synthase-like_b-brl"/>
</dbReference>
<dbReference type="InterPro" id="IPR039261">
    <property type="entry name" value="FNR_nucleotide-bd"/>
</dbReference>
<dbReference type="Pfam" id="PF00175">
    <property type="entry name" value="NAD_binding_1"/>
    <property type="match status" value="1"/>
</dbReference>
<evidence type="ECO:0000313" key="12">
    <source>
        <dbReference type="Proteomes" id="UP000277580"/>
    </source>
</evidence>
<dbReference type="InParanoid" id="A0A3N4L072"/>
<keyword evidence="6" id="KW-0560">Oxidoreductase</keyword>
<reference evidence="11 12" key="1">
    <citation type="journal article" date="2018" name="Nat. Ecol. Evol.">
        <title>Pezizomycetes genomes reveal the molecular basis of ectomycorrhizal truffle lifestyle.</title>
        <authorList>
            <person name="Murat C."/>
            <person name="Payen T."/>
            <person name="Noel B."/>
            <person name="Kuo A."/>
            <person name="Morin E."/>
            <person name="Chen J."/>
            <person name="Kohler A."/>
            <person name="Krizsan K."/>
            <person name="Balestrini R."/>
            <person name="Da Silva C."/>
            <person name="Montanini B."/>
            <person name="Hainaut M."/>
            <person name="Levati E."/>
            <person name="Barry K.W."/>
            <person name="Belfiori B."/>
            <person name="Cichocki N."/>
            <person name="Clum A."/>
            <person name="Dockter R.B."/>
            <person name="Fauchery L."/>
            <person name="Guy J."/>
            <person name="Iotti M."/>
            <person name="Le Tacon F."/>
            <person name="Lindquist E.A."/>
            <person name="Lipzen A."/>
            <person name="Malagnac F."/>
            <person name="Mello A."/>
            <person name="Molinier V."/>
            <person name="Miyauchi S."/>
            <person name="Poulain J."/>
            <person name="Riccioni C."/>
            <person name="Rubini A."/>
            <person name="Sitrit Y."/>
            <person name="Splivallo R."/>
            <person name="Traeger S."/>
            <person name="Wang M."/>
            <person name="Zifcakova L."/>
            <person name="Wipf D."/>
            <person name="Zambonelli A."/>
            <person name="Paolocci F."/>
            <person name="Nowrousian M."/>
            <person name="Ottonello S."/>
            <person name="Baldrian P."/>
            <person name="Spatafora J.W."/>
            <person name="Henrissat B."/>
            <person name="Nagy L.G."/>
            <person name="Aury J.M."/>
            <person name="Wincker P."/>
            <person name="Grigoriev I.V."/>
            <person name="Bonfante P."/>
            <person name="Martin F.M."/>
        </authorList>
    </citation>
    <scope>NUCLEOTIDE SEQUENCE [LARGE SCALE GENOMIC DNA]</scope>
    <source>
        <strain evidence="11 12">CCBAS932</strain>
    </source>
</reference>
<keyword evidence="12" id="KW-1185">Reference proteome</keyword>
<evidence type="ECO:0000259" key="9">
    <source>
        <dbReference type="Pfam" id="PF00175"/>
    </source>
</evidence>
<proteinExistence type="inferred from homology"/>
<dbReference type="EMBL" id="ML119110">
    <property type="protein sequence ID" value="RPB16207.1"/>
    <property type="molecule type" value="Genomic_DNA"/>
</dbReference>
<keyword evidence="5 8" id="KW-0274">FAD</keyword>
<keyword evidence="4 8" id="KW-0285">Flavoprotein</keyword>
<dbReference type="GO" id="GO:0016491">
    <property type="term" value="F:oxidoreductase activity"/>
    <property type="evidence" value="ECO:0007669"/>
    <property type="project" value="UniProtKB-KW"/>
</dbReference>
<feature type="binding site" evidence="8">
    <location>
        <position position="38"/>
    </location>
    <ligand>
        <name>FAD</name>
        <dbReference type="ChEBI" id="CHEBI:57692"/>
    </ligand>
</feature>
<dbReference type="PRINTS" id="PR00406">
    <property type="entry name" value="CYTB5RDTASE"/>
</dbReference>
<gene>
    <name evidence="11" type="ORF">P167DRAFT_596419</name>
</gene>
<protein>
    <recommendedName>
        <fullName evidence="13">Ferredoxin reductase-like protein</fullName>
    </recommendedName>
</protein>
<evidence type="ECO:0000256" key="6">
    <source>
        <dbReference type="ARBA" id="ARBA00023002"/>
    </source>
</evidence>
<evidence type="ECO:0000256" key="2">
    <source>
        <dbReference type="ARBA" id="ARBA00004370"/>
    </source>
</evidence>
<dbReference type="InterPro" id="IPR008333">
    <property type="entry name" value="Cbr1-like_FAD-bd_dom"/>
</dbReference>
<feature type="binding site" evidence="8">
    <location>
        <position position="31"/>
    </location>
    <ligand>
        <name>FAD</name>
        <dbReference type="ChEBI" id="CHEBI:57692"/>
    </ligand>
</feature>
<dbReference type="CDD" id="cd06183">
    <property type="entry name" value="cyt_b5_reduct_like"/>
    <property type="match status" value="1"/>
</dbReference>
<dbReference type="Proteomes" id="UP000277580">
    <property type="component" value="Unassembled WGS sequence"/>
</dbReference>
<evidence type="ECO:0000256" key="5">
    <source>
        <dbReference type="ARBA" id="ARBA00022827"/>
    </source>
</evidence>
<dbReference type="GO" id="GO:0005739">
    <property type="term" value="C:mitochondrion"/>
    <property type="evidence" value="ECO:0007669"/>
    <property type="project" value="TreeGrafter"/>
</dbReference>
<dbReference type="SUPFAM" id="SSF52343">
    <property type="entry name" value="Ferredoxin reductase-like, C-terminal NADP-linked domain"/>
    <property type="match status" value="1"/>
</dbReference>
<evidence type="ECO:0000313" key="11">
    <source>
        <dbReference type="EMBL" id="RPB16207.1"/>
    </source>
</evidence>
<accession>A0A3N4L072</accession>
<dbReference type="AlphaFoldDB" id="A0A3N4L072"/>
<feature type="binding site" evidence="8">
    <location>
        <position position="39"/>
    </location>
    <ligand>
        <name>FAD</name>
        <dbReference type="ChEBI" id="CHEBI:57692"/>
    </ligand>
</feature>
<evidence type="ECO:0000256" key="8">
    <source>
        <dbReference type="PIRSR" id="PIRSR601834-1"/>
    </source>
</evidence>
<dbReference type="PANTHER" id="PTHR19370:SF189">
    <property type="entry name" value="CYTOCHROME C MITOCHONDRIAL IMPORT FACTOR CYC2"/>
    <property type="match status" value="1"/>
</dbReference>
<keyword evidence="7" id="KW-0472">Membrane</keyword>
<comment type="cofactor">
    <cofactor evidence="1 8">
        <name>FAD</name>
        <dbReference type="ChEBI" id="CHEBI:57692"/>
    </cofactor>
</comment>
<dbReference type="PANTHER" id="PTHR19370">
    <property type="entry name" value="NADH-CYTOCHROME B5 REDUCTASE"/>
    <property type="match status" value="1"/>
</dbReference>
<feature type="domain" description="Oxidoreductase FAD/NAD(P)-binding" evidence="9">
    <location>
        <begin position="75"/>
        <end position="122"/>
    </location>
</feature>
<evidence type="ECO:0000256" key="4">
    <source>
        <dbReference type="ARBA" id="ARBA00022630"/>
    </source>
</evidence>
<dbReference type="InterPro" id="IPR001433">
    <property type="entry name" value="OxRdtase_FAD/NAD-bd"/>
</dbReference>
<dbReference type="Pfam" id="PF00970">
    <property type="entry name" value="FAD_binding_6"/>
    <property type="match status" value="1"/>
</dbReference>
<dbReference type="OrthoDB" id="432685at2759"/>
<comment type="similarity">
    <text evidence="3">Belongs to the flavoprotein pyridine nucleotide cytochrome reductase family.</text>
</comment>
<dbReference type="InterPro" id="IPR001834">
    <property type="entry name" value="CBR-like"/>
</dbReference>
<dbReference type="SUPFAM" id="SSF63380">
    <property type="entry name" value="Riboflavin synthase domain-like"/>
    <property type="match status" value="1"/>
</dbReference>
<organism evidence="11 12">
    <name type="scientific">Morchella conica CCBAS932</name>
    <dbReference type="NCBI Taxonomy" id="1392247"/>
    <lineage>
        <taxon>Eukaryota</taxon>
        <taxon>Fungi</taxon>
        <taxon>Dikarya</taxon>
        <taxon>Ascomycota</taxon>
        <taxon>Pezizomycotina</taxon>
        <taxon>Pezizomycetes</taxon>
        <taxon>Pezizales</taxon>
        <taxon>Morchellaceae</taxon>
        <taxon>Morchella</taxon>
    </lineage>
</organism>
<evidence type="ECO:0000256" key="7">
    <source>
        <dbReference type="ARBA" id="ARBA00023136"/>
    </source>
</evidence>
<dbReference type="Gene3D" id="2.40.30.10">
    <property type="entry name" value="Translation factors"/>
    <property type="match status" value="1"/>
</dbReference>
<feature type="binding site" evidence="8">
    <location>
        <position position="15"/>
    </location>
    <ligand>
        <name>FAD</name>
        <dbReference type="ChEBI" id="CHEBI:57692"/>
    </ligand>
</feature>
<feature type="binding site" evidence="8">
    <location>
        <position position="29"/>
    </location>
    <ligand>
        <name>FAD</name>
        <dbReference type="ChEBI" id="CHEBI:57692"/>
    </ligand>
</feature>
<dbReference type="STRING" id="1392247.A0A3N4L072"/>
<evidence type="ECO:0000256" key="1">
    <source>
        <dbReference type="ARBA" id="ARBA00001974"/>
    </source>
</evidence>
<name>A0A3N4L072_9PEZI</name>
<evidence type="ECO:0000256" key="3">
    <source>
        <dbReference type="ARBA" id="ARBA00006105"/>
    </source>
</evidence>
<dbReference type="GO" id="GO:0016020">
    <property type="term" value="C:membrane"/>
    <property type="evidence" value="ECO:0007669"/>
    <property type="project" value="UniProtKB-SubCell"/>
</dbReference>
<dbReference type="Gene3D" id="3.40.50.80">
    <property type="entry name" value="Nucleotide-binding domain of ferredoxin-NADP reductase (FNR) module"/>
    <property type="match status" value="1"/>
</dbReference>
<sequence length="210" mass="22404">SLQIKQPQLQIARSYTPLPPHDNGTIRLLIKKEPGGEMSRYLYSLPEGATVELRGPQIDYAYTPRDLSGERKVVFIAGGTGIAPALQVASSLLGGEGKERAEILWAVRRREETLGAMADEVARLVGRVDPRGVGRLVVRVFVDGEGGIGVRDVEAAVGGGARVFVSGPEGFVGWIAGPKDFRDGREEQGPVGGMVGSVLRKGGDVEVFKL</sequence>
<evidence type="ECO:0008006" key="13">
    <source>
        <dbReference type="Google" id="ProtNLM"/>
    </source>
</evidence>
<feature type="non-terminal residue" evidence="11">
    <location>
        <position position="1"/>
    </location>
</feature>
<feature type="binding site" evidence="8">
    <location>
        <position position="13"/>
    </location>
    <ligand>
        <name>FAD</name>
        <dbReference type="ChEBI" id="CHEBI:57692"/>
    </ligand>
</feature>
<comment type="subcellular location">
    <subcellularLocation>
        <location evidence="2">Membrane</location>
    </subcellularLocation>
</comment>
<feature type="domain" description="Flavoprotein pyridine nucleotide cytochrome reductase-like FAD-binding" evidence="10">
    <location>
        <begin position="3"/>
        <end position="62"/>
    </location>
</feature>
<evidence type="ECO:0000259" key="10">
    <source>
        <dbReference type="Pfam" id="PF00970"/>
    </source>
</evidence>